<dbReference type="Proteomes" id="UP000054549">
    <property type="component" value="Unassembled WGS sequence"/>
</dbReference>
<feature type="non-terminal residue" evidence="2">
    <location>
        <position position="1"/>
    </location>
</feature>
<keyword evidence="1" id="KW-0812">Transmembrane</keyword>
<protein>
    <submittedName>
        <fullName evidence="2">Uncharacterized protein</fullName>
    </submittedName>
</protein>
<dbReference type="InParanoid" id="A0A0C2XJS7"/>
<evidence type="ECO:0000313" key="2">
    <source>
        <dbReference type="EMBL" id="KIL69333.1"/>
    </source>
</evidence>
<evidence type="ECO:0000313" key="3">
    <source>
        <dbReference type="Proteomes" id="UP000054549"/>
    </source>
</evidence>
<name>A0A0C2XJS7_AMAMK</name>
<reference evidence="2 3" key="1">
    <citation type="submission" date="2014-04" db="EMBL/GenBank/DDBJ databases">
        <title>Evolutionary Origins and Diversification of the Mycorrhizal Mutualists.</title>
        <authorList>
            <consortium name="DOE Joint Genome Institute"/>
            <consortium name="Mycorrhizal Genomics Consortium"/>
            <person name="Kohler A."/>
            <person name="Kuo A."/>
            <person name="Nagy L.G."/>
            <person name="Floudas D."/>
            <person name="Copeland A."/>
            <person name="Barry K.W."/>
            <person name="Cichocki N."/>
            <person name="Veneault-Fourrey C."/>
            <person name="LaButti K."/>
            <person name="Lindquist E.A."/>
            <person name="Lipzen A."/>
            <person name="Lundell T."/>
            <person name="Morin E."/>
            <person name="Murat C."/>
            <person name="Riley R."/>
            <person name="Ohm R."/>
            <person name="Sun H."/>
            <person name="Tunlid A."/>
            <person name="Henrissat B."/>
            <person name="Grigoriev I.V."/>
            <person name="Hibbett D.S."/>
            <person name="Martin F."/>
        </authorList>
    </citation>
    <scope>NUCLEOTIDE SEQUENCE [LARGE SCALE GENOMIC DNA]</scope>
    <source>
        <strain evidence="2 3">Koide BX008</strain>
    </source>
</reference>
<dbReference type="AlphaFoldDB" id="A0A0C2XJS7"/>
<keyword evidence="1" id="KW-1133">Transmembrane helix</keyword>
<organism evidence="2 3">
    <name type="scientific">Amanita muscaria (strain Koide BX008)</name>
    <dbReference type="NCBI Taxonomy" id="946122"/>
    <lineage>
        <taxon>Eukaryota</taxon>
        <taxon>Fungi</taxon>
        <taxon>Dikarya</taxon>
        <taxon>Basidiomycota</taxon>
        <taxon>Agaricomycotina</taxon>
        <taxon>Agaricomycetes</taxon>
        <taxon>Agaricomycetidae</taxon>
        <taxon>Agaricales</taxon>
        <taxon>Pluteineae</taxon>
        <taxon>Amanitaceae</taxon>
        <taxon>Amanita</taxon>
    </lineage>
</organism>
<keyword evidence="1" id="KW-0472">Membrane</keyword>
<gene>
    <name evidence="2" type="ORF">M378DRAFT_157596</name>
</gene>
<dbReference type="EMBL" id="KN818226">
    <property type="protein sequence ID" value="KIL69333.1"/>
    <property type="molecule type" value="Genomic_DNA"/>
</dbReference>
<keyword evidence="3" id="KW-1185">Reference proteome</keyword>
<dbReference type="HOGENOM" id="CLU_3086751_0_0_1"/>
<evidence type="ECO:0000256" key="1">
    <source>
        <dbReference type="SAM" id="Phobius"/>
    </source>
</evidence>
<sequence>MIGGIWEFFSGHADFRTERAFLSAPKPHLVLLSVVSAIILSTCVTLLVTDTV</sequence>
<feature type="transmembrane region" description="Helical" evidence="1">
    <location>
        <begin position="29"/>
        <end position="49"/>
    </location>
</feature>
<proteinExistence type="predicted"/>
<accession>A0A0C2XJS7</accession>